<feature type="transmembrane region" description="Helical" evidence="6">
    <location>
        <begin position="277"/>
        <end position="296"/>
    </location>
</feature>
<evidence type="ECO:0000256" key="6">
    <source>
        <dbReference type="SAM" id="Phobius"/>
    </source>
</evidence>
<dbReference type="InterPro" id="IPR036259">
    <property type="entry name" value="MFS_trans_sf"/>
</dbReference>
<organism evidence="8 9">
    <name type="scientific">Actinomycetospora aeridis</name>
    <dbReference type="NCBI Taxonomy" id="3129231"/>
    <lineage>
        <taxon>Bacteria</taxon>
        <taxon>Bacillati</taxon>
        <taxon>Actinomycetota</taxon>
        <taxon>Actinomycetes</taxon>
        <taxon>Pseudonocardiales</taxon>
        <taxon>Pseudonocardiaceae</taxon>
        <taxon>Actinomycetospora</taxon>
    </lineage>
</organism>
<dbReference type="PANTHER" id="PTHR43124:SF3">
    <property type="entry name" value="CHLORAMPHENICOL EFFLUX PUMP RV0191"/>
    <property type="match status" value="1"/>
</dbReference>
<accession>A0ABU8N6H8</accession>
<protein>
    <submittedName>
        <fullName evidence="8">MFS transporter</fullName>
    </submittedName>
</protein>
<feature type="transmembrane region" description="Helical" evidence="6">
    <location>
        <begin position="302"/>
        <end position="324"/>
    </location>
</feature>
<evidence type="ECO:0000256" key="1">
    <source>
        <dbReference type="ARBA" id="ARBA00004651"/>
    </source>
</evidence>
<reference evidence="8 9" key="1">
    <citation type="submission" date="2024-03" db="EMBL/GenBank/DDBJ databases">
        <title>Actinomycetospora sp. OC33-EN06, a novel actinomycete isolated from wild orchid (Aerides multiflora).</title>
        <authorList>
            <person name="Suriyachadkun C."/>
        </authorList>
    </citation>
    <scope>NUCLEOTIDE SEQUENCE [LARGE SCALE GENOMIC DNA]</scope>
    <source>
        <strain evidence="8 9">OC33-EN06</strain>
    </source>
</reference>
<dbReference type="PRINTS" id="PR01035">
    <property type="entry name" value="TCRTETA"/>
</dbReference>
<evidence type="ECO:0000256" key="3">
    <source>
        <dbReference type="ARBA" id="ARBA00022692"/>
    </source>
</evidence>
<dbReference type="InterPro" id="IPR011701">
    <property type="entry name" value="MFS"/>
</dbReference>
<feature type="transmembrane region" description="Helical" evidence="6">
    <location>
        <begin position="168"/>
        <end position="189"/>
    </location>
</feature>
<dbReference type="Proteomes" id="UP001370100">
    <property type="component" value="Unassembled WGS sequence"/>
</dbReference>
<keyword evidence="4 6" id="KW-1133">Transmembrane helix</keyword>
<gene>
    <name evidence="8" type="ORF">WCD41_13865</name>
</gene>
<evidence type="ECO:0000256" key="5">
    <source>
        <dbReference type="ARBA" id="ARBA00023136"/>
    </source>
</evidence>
<evidence type="ECO:0000256" key="2">
    <source>
        <dbReference type="ARBA" id="ARBA00022475"/>
    </source>
</evidence>
<keyword evidence="2" id="KW-1003">Cell membrane</keyword>
<keyword evidence="9" id="KW-1185">Reference proteome</keyword>
<dbReference type="Pfam" id="PF07690">
    <property type="entry name" value="MFS_1"/>
    <property type="match status" value="1"/>
</dbReference>
<evidence type="ECO:0000259" key="7">
    <source>
        <dbReference type="PROSITE" id="PS50850"/>
    </source>
</evidence>
<feature type="transmembrane region" description="Helical" evidence="6">
    <location>
        <begin position="84"/>
        <end position="105"/>
    </location>
</feature>
<dbReference type="PANTHER" id="PTHR43124">
    <property type="entry name" value="PURINE EFFLUX PUMP PBUE"/>
    <property type="match status" value="1"/>
</dbReference>
<feature type="transmembrane region" description="Helical" evidence="6">
    <location>
        <begin position="142"/>
        <end position="162"/>
    </location>
</feature>
<dbReference type="RefSeq" id="WP_337714002.1">
    <property type="nucleotide sequence ID" value="NZ_JBBEGL010000003.1"/>
</dbReference>
<feature type="transmembrane region" description="Helical" evidence="6">
    <location>
        <begin position="49"/>
        <end position="72"/>
    </location>
</feature>
<dbReference type="PROSITE" id="PS50850">
    <property type="entry name" value="MFS"/>
    <property type="match status" value="1"/>
</dbReference>
<dbReference type="InterPro" id="IPR020846">
    <property type="entry name" value="MFS_dom"/>
</dbReference>
<keyword evidence="5 6" id="KW-0472">Membrane</keyword>
<feature type="transmembrane region" description="Helical" evidence="6">
    <location>
        <begin position="356"/>
        <end position="375"/>
    </location>
</feature>
<feature type="transmembrane region" description="Helical" evidence="6">
    <location>
        <begin position="18"/>
        <end position="37"/>
    </location>
</feature>
<comment type="caution">
    <text evidence="8">The sequence shown here is derived from an EMBL/GenBank/DDBJ whole genome shotgun (WGS) entry which is preliminary data.</text>
</comment>
<name>A0ABU8N6H8_9PSEU</name>
<keyword evidence="3 6" id="KW-0812">Transmembrane</keyword>
<feature type="domain" description="Major facilitator superfamily (MFS) profile" evidence="7">
    <location>
        <begin position="15"/>
        <end position="379"/>
    </location>
</feature>
<dbReference type="Gene3D" id="1.20.1250.20">
    <property type="entry name" value="MFS general substrate transporter like domains"/>
    <property type="match status" value="1"/>
</dbReference>
<dbReference type="SUPFAM" id="SSF103473">
    <property type="entry name" value="MFS general substrate transporter"/>
    <property type="match status" value="1"/>
</dbReference>
<proteinExistence type="predicted"/>
<evidence type="ECO:0000313" key="9">
    <source>
        <dbReference type="Proteomes" id="UP001370100"/>
    </source>
</evidence>
<dbReference type="InterPro" id="IPR050189">
    <property type="entry name" value="MFS_Efflux_Transporters"/>
</dbReference>
<evidence type="ECO:0000313" key="8">
    <source>
        <dbReference type="EMBL" id="MEJ2887542.1"/>
    </source>
</evidence>
<feature type="transmembrane region" description="Helical" evidence="6">
    <location>
        <begin position="244"/>
        <end position="265"/>
    </location>
</feature>
<dbReference type="InterPro" id="IPR001958">
    <property type="entry name" value="Tet-R_TetA/multi-R_MdtG-like"/>
</dbReference>
<feature type="transmembrane region" description="Helical" evidence="6">
    <location>
        <begin position="210"/>
        <end position="232"/>
    </location>
</feature>
<comment type="subcellular location">
    <subcellularLocation>
        <location evidence="1">Cell membrane</location>
        <topology evidence="1">Multi-pass membrane protein</topology>
    </subcellularLocation>
</comment>
<dbReference type="EMBL" id="JBBEGL010000003">
    <property type="protein sequence ID" value="MEJ2887542.1"/>
    <property type="molecule type" value="Genomic_DNA"/>
</dbReference>
<sequence length="379" mass="37295">MSSAAPARSGLDRLRVGALYAGGFLGPFGGGITASMLPELGADLGLSPSAASASLTAYLLPFALLMLVSGTLGQRWGARRTVRVAYVAYVAFSLLAAVAGVGWLFLAARALQGAANAFTTPLLLASLAAATPPERLGRSLGVMGSLQAAGMTFAPLVGGLAASLDWRGAFVGVAVVAALLAVAGLPADPPGDPSGAPPARPRLRDAWRPPVLRLALVAGLAWGALGGLSFLVALRVEDAFTVGAALRGALLTGFGICGLLTARLVGAGVDRFGPGVTVRAGAVAGAVLVAAVGVLPSVVAVAAVWALAGAAAQLVLVGVNTLVLRGDTAGGVSVVQAGRFLGAAAAPAVFLAPYHLSPVAGFGLAGVVLLAAAVLSPRR</sequence>
<evidence type="ECO:0000256" key="4">
    <source>
        <dbReference type="ARBA" id="ARBA00022989"/>
    </source>
</evidence>